<evidence type="ECO:0000256" key="1">
    <source>
        <dbReference type="ARBA" id="ARBA00004141"/>
    </source>
</evidence>
<feature type="transmembrane region" description="Helical" evidence="6">
    <location>
        <begin position="43"/>
        <end position="64"/>
    </location>
</feature>
<comment type="subcellular location">
    <subcellularLocation>
        <location evidence="1">Membrane</location>
        <topology evidence="1">Multi-pass membrane protein</topology>
    </subcellularLocation>
</comment>
<dbReference type="InterPro" id="IPR005496">
    <property type="entry name" value="Integral_membrane_TerC"/>
</dbReference>
<dbReference type="PANTHER" id="PTHR30238:SF4">
    <property type="entry name" value="SLL1022 PROTEIN"/>
    <property type="match status" value="1"/>
</dbReference>
<dbReference type="AlphaFoldDB" id="A0A518K3D5"/>
<evidence type="ECO:0000256" key="4">
    <source>
        <dbReference type="ARBA" id="ARBA00022989"/>
    </source>
</evidence>
<feature type="transmembrane region" description="Helical" evidence="6">
    <location>
        <begin position="179"/>
        <end position="199"/>
    </location>
</feature>
<evidence type="ECO:0000256" key="2">
    <source>
        <dbReference type="ARBA" id="ARBA00007511"/>
    </source>
</evidence>
<protein>
    <submittedName>
        <fullName evidence="7">Integral membrane protein TerC family protein</fullName>
    </submittedName>
</protein>
<dbReference type="GO" id="GO:0016020">
    <property type="term" value="C:membrane"/>
    <property type="evidence" value="ECO:0007669"/>
    <property type="project" value="UniProtKB-SubCell"/>
</dbReference>
<proteinExistence type="inferred from homology"/>
<dbReference type="RefSeq" id="WP_145106694.1">
    <property type="nucleotide sequence ID" value="NZ_CP036349.1"/>
</dbReference>
<name>A0A518K3D5_9BACT</name>
<dbReference type="PANTHER" id="PTHR30238">
    <property type="entry name" value="MEMBRANE BOUND PREDICTED REDOX MODULATOR"/>
    <property type="match status" value="1"/>
</dbReference>
<feature type="transmembrane region" description="Helical" evidence="6">
    <location>
        <begin position="70"/>
        <end position="90"/>
    </location>
</feature>
<accession>A0A518K3D5</accession>
<feature type="transmembrane region" description="Helical" evidence="6">
    <location>
        <begin position="6"/>
        <end position="31"/>
    </location>
</feature>
<feature type="transmembrane region" description="Helical" evidence="6">
    <location>
        <begin position="116"/>
        <end position="141"/>
    </location>
</feature>
<keyword evidence="3 6" id="KW-0812">Transmembrane</keyword>
<evidence type="ECO:0000313" key="8">
    <source>
        <dbReference type="Proteomes" id="UP000316426"/>
    </source>
</evidence>
<feature type="transmembrane region" description="Helical" evidence="6">
    <location>
        <begin position="147"/>
        <end position="167"/>
    </location>
</feature>
<dbReference type="Proteomes" id="UP000316426">
    <property type="component" value="Chromosome"/>
</dbReference>
<reference evidence="7 8" key="1">
    <citation type="submission" date="2019-02" db="EMBL/GenBank/DDBJ databases">
        <title>Deep-cultivation of Planctomycetes and their phenomic and genomic characterization uncovers novel biology.</title>
        <authorList>
            <person name="Wiegand S."/>
            <person name="Jogler M."/>
            <person name="Boedeker C."/>
            <person name="Pinto D."/>
            <person name="Vollmers J."/>
            <person name="Rivas-Marin E."/>
            <person name="Kohn T."/>
            <person name="Peeters S.H."/>
            <person name="Heuer A."/>
            <person name="Rast P."/>
            <person name="Oberbeckmann S."/>
            <person name="Bunk B."/>
            <person name="Jeske O."/>
            <person name="Meyerdierks A."/>
            <person name="Storesund J.E."/>
            <person name="Kallscheuer N."/>
            <person name="Luecker S."/>
            <person name="Lage O.M."/>
            <person name="Pohl T."/>
            <person name="Merkel B.J."/>
            <person name="Hornburger P."/>
            <person name="Mueller R.-W."/>
            <person name="Bruemmer F."/>
            <person name="Labrenz M."/>
            <person name="Spormann A.M."/>
            <person name="Op den Camp H."/>
            <person name="Overmann J."/>
            <person name="Amann R."/>
            <person name="Jetten M.S.M."/>
            <person name="Mascher T."/>
            <person name="Medema M.H."/>
            <person name="Devos D.P."/>
            <person name="Kaster A.-K."/>
            <person name="Ovreas L."/>
            <person name="Rohde M."/>
            <person name="Galperin M.Y."/>
            <person name="Jogler C."/>
        </authorList>
    </citation>
    <scope>NUCLEOTIDE SEQUENCE [LARGE SCALE GENOMIC DNA]</scope>
    <source>
        <strain evidence="7 8">Spa11</strain>
    </source>
</reference>
<feature type="transmembrane region" description="Helical" evidence="6">
    <location>
        <begin position="205"/>
        <end position="224"/>
    </location>
</feature>
<evidence type="ECO:0000256" key="5">
    <source>
        <dbReference type="ARBA" id="ARBA00023136"/>
    </source>
</evidence>
<sequence length="244" mass="26612">MPDYLGTLLLLLALELVLGVDNIVVITIIVSKLPEAQRKVARILGLGLALVARLAMVAGFGFILQLEGDVINGMSVHDLILLAGGGFLLWKAVREIHHTVEMIEHHGEDRASPKGAFWSAIAMIVALDLVFALDSVITAVGLTDNMYVIWAAVILSFVVLMFAAGPIGEFVIKNPTFKILALSFLVTIGVVLVMEAFHIEVPKAYMYLPMGFATLIQLLQWRLATNQARKRERLKAKKEAAADA</sequence>
<keyword evidence="5 6" id="KW-0472">Membrane</keyword>
<keyword evidence="4 6" id="KW-1133">Transmembrane helix</keyword>
<evidence type="ECO:0000313" key="7">
    <source>
        <dbReference type="EMBL" id="QDV72316.1"/>
    </source>
</evidence>
<comment type="similarity">
    <text evidence="2">Belongs to the TerC family.</text>
</comment>
<dbReference type="KEGG" id="bmei:Spa11_04900"/>
<dbReference type="EMBL" id="CP036349">
    <property type="protein sequence ID" value="QDV72316.1"/>
    <property type="molecule type" value="Genomic_DNA"/>
</dbReference>
<evidence type="ECO:0000256" key="6">
    <source>
        <dbReference type="SAM" id="Phobius"/>
    </source>
</evidence>
<keyword evidence="8" id="KW-1185">Reference proteome</keyword>
<organism evidence="7 8">
    <name type="scientific">Botrimarina mediterranea</name>
    <dbReference type="NCBI Taxonomy" id="2528022"/>
    <lineage>
        <taxon>Bacteria</taxon>
        <taxon>Pseudomonadati</taxon>
        <taxon>Planctomycetota</taxon>
        <taxon>Planctomycetia</taxon>
        <taxon>Pirellulales</taxon>
        <taxon>Lacipirellulaceae</taxon>
        <taxon>Botrimarina</taxon>
    </lineage>
</organism>
<gene>
    <name evidence="7" type="ORF">Spa11_04900</name>
</gene>
<evidence type="ECO:0000256" key="3">
    <source>
        <dbReference type="ARBA" id="ARBA00022692"/>
    </source>
</evidence>
<dbReference type="Pfam" id="PF03741">
    <property type="entry name" value="TerC"/>
    <property type="match status" value="1"/>
</dbReference>